<dbReference type="GO" id="GO:0003824">
    <property type="term" value="F:catalytic activity"/>
    <property type="evidence" value="ECO:0007669"/>
    <property type="project" value="InterPro"/>
</dbReference>
<name>A0A179UZ80_BLAGS</name>
<gene>
    <name evidence="4" type="ORF">BDBG_08409</name>
</gene>
<feature type="compositionally biased region" description="Basic and acidic residues" evidence="2">
    <location>
        <begin position="7"/>
        <end position="21"/>
    </location>
</feature>
<dbReference type="PROSITE" id="PS00571">
    <property type="entry name" value="AMIDASES"/>
    <property type="match status" value="1"/>
</dbReference>
<feature type="compositionally biased region" description="Polar residues" evidence="2">
    <location>
        <begin position="87"/>
        <end position="99"/>
    </location>
</feature>
<feature type="region of interest" description="Disordered" evidence="2">
    <location>
        <begin position="1"/>
        <end position="25"/>
    </location>
</feature>
<organism evidence="4 5">
    <name type="scientific">Blastomyces gilchristii (strain SLH14081)</name>
    <name type="common">Blastomyces dermatitidis</name>
    <dbReference type="NCBI Taxonomy" id="559298"/>
    <lineage>
        <taxon>Eukaryota</taxon>
        <taxon>Fungi</taxon>
        <taxon>Dikarya</taxon>
        <taxon>Ascomycota</taxon>
        <taxon>Pezizomycotina</taxon>
        <taxon>Eurotiomycetes</taxon>
        <taxon>Eurotiomycetidae</taxon>
        <taxon>Onygenales</taxon>
        <taxon>Ajellomycetaceae</taxon>
        <taxon>Blastomyces</taxon>
    </lineage>
</organism>
<dbReference type="Gene3D" id="3.90.1300.10">
    <property type="entry name" value="Amidase signature (AS) domain"/>
    <property type="match status" value="1"/>
</dbReference>
<dbReference type="SUPFAM" id="SSF75304">
    <property type="entry name" value="Amidase signature (AS) enzymes"/>
    <property type="match status" value="1"/>
</dbReference>
<dbReference type="RefSeq" id="XP_002621378.1">
    <property type="nucleotide sequence ID" value="XM_002621332.2"/>
</dbReference>
<dbReference type="InterPro" id="IPR023631">
    <property type="entry name" value="Amidase_dom"/>
</dbReference>
<reference evidence="5" key="1">
    <citation type="journal article" date="2015" name="PLoS Genet.">
        <title>The dynamic genome and transcriptome of the human fungal pathogen Blastomyces and close relative Emmonsia.</title>
        <authorList>
            <person name="Munoz J.F."/>
            <person name="Gauthier G.M."/>
            <person name="Desjardins C.A."/>
            <person name="Gallo J.E."/>
            <person name="Holder J."/>
            <person name="Sullivan T.D."/>
            <person name="Marty A.J."/>
            <person name="Carmen J.C."/>
            <person name="Chen Z."/>
            <person name="Ding L."/>
            <person name="Gujja S."/>
            <person name="Magrini V."/>
            <person name="Misas E."/>
            <person name="Mitreva M."/>
            <person name="Priest M."/>
            <person name="Saif S."/>
            <person name="Whiston E.A."/>
            <person name="Young S."/>
            <person name="Zeng Q."/>
            <person name="Goldman W.E."/>
            <person name="Mardis E.R."/>
            <person name="Taylor J.W."/>
            <person name="McEwen J.G."/>
            <person name="Clay O.K."/>
            <person name="Klein B.S."/>
            <person name="Cuomo C.A."/>
        </authorList>
    </citation>
    <scope>NUCLEOTIDE SEQUENCE [LARGE SCALE GENOMIC DNA]</scope>
    <source>
        <strain evidence="5">SLH14081</strain>
    </source>
</reference>
<comment type="similarity">
    <text evidence="1">Belongs to the amidase family.</text>
</comment>
<dbReference type="InterPro" id="IPR036928">
    <property type="entry name" value="AS_sf"/>
</dbReference>
<dbReference type="Pfam" id="PF01425">
    <property type="entry name" value="Amidase"/>
    <property type="match status" value="1"/>
</dbReference>
<dbReference type="InterPro" id="IPR000120">
    <property type="entry name" value="Amidase"/>
</dbReference>
<dbReference type="STRING" id="559298.A0A179UZ80"/>
<feature type="domain" description="Amidase" evidence="3">
    <location>
        <begin position="152"/>
        <end position="560"/>
    </location>
</feature>
<feature type="region of interest" description="Disordered" evidence="2">
    <location>
        <begin position="85"/>
        <end position="105"/>
    </location>
</feature>
<keyword evidence="5" id="KW-1185">Reference proteome</keyword>
<protein>
    <submittedName>
        <fullName evidence="4">Amidase</fullName>
    </submittedName>
</protein>
<dbReference type="PANTHER" id="PTHR11895">
    <property type="entry name" value="TRANSAMIDASE"/>
    <property type="match status" value="1"/>
</dbReference>
<evidence type="ECO:0000259" key="3">
    <source>
        <dbReference type="Pfam" id="PF01425"/>
    </source>
</evidence>
<evidence type="ECO:0000256" key="1">
    <source>
        <dbReference type="ARBA" id="ARBA00009199"/>
    </source>
</evidence>
<dbReference type="AlphaFoldDB" id="A0A179UZ80"/>
<evidence type="ECO:0000256" key="2">
    <source>
        <dbReference type="SAM" id="MobiDB-lite"/>
    </source>
</evidence>
<dbReference type="PANTHER" id="PTHR11895:SF67">
    <property type="entry name" value="AMIDASE DOMAIN-CONTAINING PROTEIN"/>
    <property type="match status" value="1"/>
</dbReference>
<dbReference type="VEuPathDB" id="FungiDB:BDBG_08409"/>
<sequence>MAGTSETSHRFHDYPIPREGPDVPLKYPPASNPILRGRLLELGASLVCSSNALQAYLWRNAGFNVVRELPALKDYPPRYDPTVTPIADSSTAHQSSLPLPTQKRDGQGYYTSADYHALYLSGDLTPTAVVEALFPLIRRDVNPPGEHSLAFLESKIDIIRAAAAASTERYKTGKPLGPLDGVPVAVKDEVDLEGYKRTLGSRLDFTGKTNRTAWCVKKWEEAGAIVVGKTSMHELGLGTTNNNPFTGTPRNPHNKDYYTGGSSGGSGYVVGAGLVPIALGADGGGSVRVPAGFCGIYGIKTSHGRVSGHPTCGIATTTGVFGTMTSSLDDLALSYRIMASPDPESMPSSSFPDPLSTIPSSDTLASRPKVIGIFRDWVNRADPAVLSLFNNAIDYYRDHQNYTVLDISIPFLPEGQKAHALTILAEISSTITPEQIRQLTPQNKVLVSIGSNQAAARDFLAAQRMRNLLMSHLAHLYQKHPGLIIATPTTPMPGWKISKGDADLVSGVSDENSSLRAMEYVFLANFTGCPALSRPMGLVEGPGVPVGLMGMGEWGSEEMLIEWARDGEGMSVLSPEGGGDAAAAAAAAAETAAGSKGVVKVPDVEKGGKWVDVIEVARGSGGQEAASPALNSLWS</sequence>
<evidence type="ECO:0000313" key="5">
    <source>
        <dbReference type="Proteomes" id="UP000002038"/>
    </source>
</evidence>
<dbReference type="Proteomes" id="UP000002038">
    <property type="component" value="Unassembled WGS sequence"/>
</dbReference>
<dbReference type="EMBL" id="GG657470">
    <property type="protein sequence ID" value="OAT13150.1"/>
    <property type="molecule type" value="Genomic_DNA"/>
</dbReference>
<dbReference type="KEGG" id="bgh:BDBG_08409"/>
<proteinExistence type="inferred from homology"/>
<dbReference type="InterPro" id="IPR020556">
    <property type="entry name" value="Amidase_CS"/>
</dbReference>
<dbReference type="OrthoDB" id="421993at2759"/>
<dbReference type="GeneID" id="8508608"/>
<evidence type="ECO:0000313" key="4">
    <source>
        <dbReference type="EMBL" id="OAT13150.1"/>
    </source>
</evidence>
<accession>A0A179UZ80</accession>